<keyword evidence="2" id="KW-1003">Cell membrane</keyword>
<sequence length="318" mass="36096">LTSKNVSSPKISIASSSSPSLFEESIILQSFIFILSISAVLVNTLTMTVIFSKYQLRSLSTMYLAGHVAVCDLLIALYLLVAVIHTAVLSIVDEETEQYYDIWWRFICPLIISIRSIGQLVEPVVLFFLTLDRYRRIVNLSKPPLRHRSFSIATKLLWFSAVVVVFASLSTLIGKQSFSGALCSRVDTSGKSIDSYVERALIASSSILFITCCGMYLRIYRVVKNQNQRMRTQAYLRVSKVIFVLMLSTLVLWFVPAMVVASIGRQDSMREIRQLIILSSFTINSLVNPLIYVFREKKFQRVAFSWLNRTSSKRRGIL</sequence>
<keyword evidence="4 9" id="KW-1133">Transmembrane helix</keyword>
<dbReference type="GO" id="GO:0005886">
    <property type="term" value="C:plasma membrane"/>
    <property type="evidence" value="ECO:0007669"/>
    <property type="project" value="UniProtKB-SubCell"/>
</dbReference>
<dbReference type="Proteomes" id="UP001159428">
    <property type="component" value="Unassembled WGS sequence"/>
</dbReference>
<dbReference type="PRINTS" id="PR00237">
    <property type="entry name" value="GPCRRHODOPSN"/>
</dbReference>
<keyword evidence="12" id="KW-1185">Reference proteome</keyword>
<keyword evidence="5" id="KW-0297">G-protein coupled receptor</keyword>
<gene>
    <name evidence="11" type="ORF">PMEA_00029782</name>
</gene>
<keyword evidence="3 9" id="KW-0812">Transmembrane</keyword>
<dbReference type="InterPro" id="IPR000276">
    <property type="entry name" value="GPCR_Rhodpsn"/>
</dbReference>
<dbReference type="Pfam" id="PF00001">
    <property type="entry name" value="7tm_1"/>
    <property type="match status" value="1"/>
</dbReference>
<dbReference type="EMBL" id="CALNXJ010000062">
    <property type="protein sequence ID" value="CAH3156741.1"/>
    <property type="molecule type" value="Genomic_DNA"/>
</dbReference>
<evidence type="ECO:0000256" key="4">
    <source>
        <dbReference type="ARBA" id="ARBA00022989"/>
    </source>
</evidence>
<feature type="transmembrane region" description="Helical" evidence="9">
    <location>
        <begin position="26"/>
        <end position="51"/>
    </location>
</feature>
<evidence type="ECO:0000256" key="2">
    <source>
        <dbReference type="ARBA" id="ARBA00022475"/>
    </source>
</evidence>
<dbReference type="Gene3D" id="1.20.1070.10">
    <property type="entry name" value="Rhodopsin 7-helix transmembrane proteins"/>
    <property type="match status" value="1"/>
</dbReference>
<feature type="transmembrane region" description="Helical" evidence="9">
    <location>
        <begin position="103"/>
        <end position="131"/>
    </location>
</feature>
<protein>
    <recommendedName>
        <fullName evidence="10">G-protein coupled receptors family 1 profile domain-containing protein</fullName>
    </recommendedName>
</protein>
<dbReference type="PANTHER" id="PTHR24249">
    <property type="entry name" value="HISTAMINE RECEPTOR-RELATED G-PROTEIN COUPLED RECEPTOR"/>
    <property type="match status" value="1"/>
</dbReference>
<evidence type="ECO:0000313" key="11">
    <source>
        <dbReference type="EMBL" id="CAH3156741.1"/>
    </source>
</evidence>
<evidence type="ECO:0000259" key="10">
    <source>
        <dbReference type="PROSITE" id="PS50262"/>
    </source>
</evidence>
<feature type="transmembrane region" description="Helical" evidence="9">
    <location>
        <begin position="241"/>
        <end position="263"/>
    </location>
</feature>
<evidence type="ECO:0000256" key="9">
    <source>
        <dbReference type="SAM" id="Phobius"/>
    </source>
</evidence>
<organism evidence="11 12">
    <name type="scientific">Pocillopora meandrina</name>
    <dbReference type="NCBI Taxonomy" id="46732"/>
    <lineage>
        <taxon>Eukaryota</taxon>
        <taxon>Metazoa</taxon>
        <taxon>Cnidaria</taxon>
        <taxon>Anthozoa</taxon>
        <taxon>Hexacorallia</taxon>
        <taxon>Scleractinia</taxon>
        <taxon>Astrocoeniina</taxon>
        <taxon>Pocilloporidae</taxon>
        <taxon>Pocillopora</taxon>
    </lineage>
</organism>
<feature type="non-terminal residue" evidence="11">
    <location>
        <position position="1"/>
    </location>
</feature>
<dbReference type="PROSITE" id="PS50262">
    <property type="entry name" value="G_PROTEIN_RECEP_F1_2"/>
    <property type="match status" value="1"/>
</dbReference>
<evidence type="ECO:0000256" key="8">
    <source>
        <dbReference type="ARBA" id="ARBA00023224"/>
    </source>
</evidence>
<keyword evidence="8" id="KW-0807">Transducer</keyword>
<comment type="caution">
    <text evidence="11">The sequence shown here is derived from an EMBL/GenBank/DDBJ whole genome shotgun (WGS) entry which is preliminary data.</text>
</comment>
<name>A0AAU9XRT5_9CNID</name>
<feature type="domain" description="G-protein coupled receptors family 1 profile" evidence="10">
    <location>
        <begin position="42"/>
        <end position="292"/>
    </location>
</feature>
<comment type="subcellular location">
    <subcellularLocation>
        <location evidence="1">Cell membrane</location>
        <topology evidence="1">Multi-pass membrane protein</topology>
    </subcellularLocation>
</comment>
<proteinExistence type="predicted"/>
<evidence type="ECO:0000256" key="3">
    <source>
        <dbReference type="ARBA" id="ARBA00022692"/>
    </source>
</evidence>
<accession>A0AAU9XRT5</accession>
<feature type="transmembrane region" description="Helical" evidence="9">
    <location>
        <begin position="63"/>
        <end position="91"/>
    </location>
</feature>
<feature type="transmembrane region" description="Helical" evidence="9">
    <location>
        <begin position="200"/>
        <end position="220"/>
    </location>
</feature>
<keyword evidence="6 9" id="KW-0472">Membrane</keyword>
<evidence type="ECO:0000256" key="7">
    <source>
        <dbReference type="ARBA" id="ARBA00023170"/>
    </source>
</evidence>
<evidence type="ECO:0000256" key="5">
    <source>
        <dbReference type="ARBA" id="ARBA00023040"/>
    </source>
</evidence>
<dbReference type="SUPFAM" id="SSF81321">
    <property type="entry name" value="Family A G protein-coupled receptor-like"/>
    <property type="match status" value="1"/>
</dbReference>
<keyword evidence="7" id="KW-0675">Receptor</keyword>
<dbReference type="InterPro" id="IPR050569">
    <property type="entry name" value="TAAR"/>
</dbReference>
<reference evidence="11 12" key="1">
    <citation type="submission" date="2022-05" db="EMBL/GenBank/DDBJ databases">
        <authorList>
            <consortium name="Genoscope - CEA"/>
            <person name="William W."/>
        </authorList>
    </citation>
    <scope>NUCLEOTIDE SEQUENCE [LARGE SCALE GENOMIC DNA]</scope>
</reference>
<dbReference type="AlphaFoldDB" id="A0AAU9XRT5"/>
<dbReference type="PANTHER" id="PTHR24249:SF372">
    <property type="entry name" value="G-PROTEIN COUPLED RECEPTORS FAMILY 1 PROFILE DOMAIN-CONTAINING PROTEIN"/>
    <property type="match status" value="1"/>
</dbReference>
<feature type="non-terminal residue" evidence="11">
    <location>
        <position position="318"/>
    </location>
</feature>
<dbReference type="InterPro" id="IPR017452">
    <property type="entry name" value="GPCR_Rhodpsn_7TM"/>
</dbReference>
<dbReference type="GO" id="GO:0004930">
    <property type="term" value="F:G protein-coupled receptor activity"/>
    <property type="evidence" value="ECO:0007669"/>
    <property type="project" value="UniProtKB-KW"/>
</dbReference>
<evidence type="ECO:0000256" key="1">
    <source>
        <dbReference type="ARBA" id="ARBA00004651"/>
    </source>
</evidence>
<evidence type="ECO:0000313" key="12">
    <source>
        <dbReference type="Proteomes" id="UP001159428"/>
    </source>
</evidence>
<feature type="transmembrane region" description="Helical" evidence="9">
    <location>
        <begin position="152"/>
        <end position="173"/>
    </location>
</feature>
<evidence type="ECO:0000256" key="6">
    <source>
        <dbReference type="ARBA" id="ARBA00023136"/>
    </source>
</evidence>
<feature type="transmembrane region" description="Helical" evidence="9">
    <location>
        <begin position="275"/>
        <end position="294"/>
    </location>
</feature>